<name>A0ACC1Y3R1_MELAZ</name>
<organism evidence="1 2">
    <name type="scientific">Melia azedarach</name>
    <name type="common">Chinaberry tree</name>
    <dbReference type="NCBI Taxonomy" id="155640"/>
    <lineage>
        <taxon>Eukaryota</taxon>
        <taxon>Viridiplantae</taxon>
        <taxon>Streptophyta</taxon>
        <taxon>Embryophyta</taxon>
        <taxon>Tracheophyta</taxon>
        <taxon>Spermatophyta</taxon>
        <taxon>Magnoliopsida</taxon>
        <taxon>eudicotyledons</taxon>
        <taxon>Gunneridae</taxon>
        <taxon>Pentapetalae</taxon>
        <taxon>rosids</taxon>
        <taxon>malvids</taxon>
        <taxon>Sapindales</taxon>
        <taxon>Meliaceae</taxon>
        <taxon>Melia</taxon>
    </lineage>
</organism>
<reference evidence="1 2" key="1">
    <citation type="journal article" date="2023" name="Science">
        <title>Complex scaffold remodeling in plant triterpene biosynthesis.</title>
        <authorList>
            <person name="De La Pena R."/>
            <person name="Hodgson H."/>
            <person name="Liu J.C."/>
            <person name="Stephenson M.J."/>
            <person name="Martin A.C."/>
            <person name="Owen C."/>
            <person name="Harkess A."/>
            <person name="Leebens-Mack J."/>
            <person name="Jimenez L.E."/>
            <person name="Osbourn A."/>
            <person name="Sattely E.S."/>
        </authorList>
    </citation>
    <scope>NUCLEOTIDE SEQUENCE [LARGE SCALE GENOMIC DNA]</scope>
    <source>
        <strain evidence="2">cv. JPN11</strain>
        <tissue evidence="1">Leaf</tissue>
    </source>
</reference>
<keyword evidence="2" id="KW-1185">Reference proteome</keyword>
<proteinExistence type="predicted"/>
<accession>A0ACC1Y3R1</accession>
<dbReference type="EMBL" id="CM051398">
    <property type="protein sequence ID" value="KAJ4718346.1"/>
    <property type="molecule type" value="Genomic_DNA"/>
</dbReference>
<comment type="caution">
    <text evidence="1">The sequence shown here is derived from an EMBL/GenBank/DDBJ whole genome shotgun (WGS) entry which is preliminary data.</text>
</comment>
<protein>
    <submittedName>
        <fullName evidence="1">Disease resistance protein</fullName>
    </submittedName>
</protein>
<evidence type="ECO:0000313" key="1">
    <source>
        <dbReference type="EMBL" id="KAJ4718346.1"/>
    </source>
</evidence>
<gene>
    <name evidence="1" type="ORF">OWV82_010038</name>
</gene>
<dbReference type="Proteomes" id="UP001164539">
    <property type="component" value="Chromosome 5"/>
</dbReference>
<evidence type="ECO:0000313" key="2">
    <source>
        <dbReference type="Proteomes" id="UP001164539"/>
    </source>
</evidence>
<sequence>MAYKKKPEDWKHAIKVLRTSTSKFSGMEEKVFWRLKFSYDSLFSDTIRSCFLYCCLFPEDFWFDKEDLIDCWIDEGFANDFEDGFAIISDLLRACLLEEAGDHVKMHDVIRDMALWIACKIEKEKENFLVRVSARLTNAPKIEEWKGVKRISLMENKIESLSTIPTCPSLLTLILVKNNITTINNGFFQFMPSLRVLNLAYNRNLTEVPSGISCLISLEHLNLSFTSILELPVELKELINLRYLNLEGVESLFEIPPQLLSSFSKLRVLRMRGCSTPDIAKRSNCVLFKDASLLINEFLSLDKLKVLSIDLYSSRAFQIFFTFQKLLPCTKSLGLADIKNPMAIDVLPLAYMKNLKRLELQRCDFKELKFGYAGVQKVLQVGFPSLGRVFLYFCSSMKDLTWLAFAPNLKIIDMWYCKSIEEILKAEKLSETS</sequence>